<feature type="transmembrane region" description="Helical" evidence="7">
    <location>
        <begin position="281"/>
        <end position="299"/>
    </location>
</feature>
<organism evidence="9 10">
    <name type="scientific">Breznakiella homolactica</name>
    <dbReference type="NCBI Taxonomy" id="2798577"/>
    <lineage>
        <taxon>Bacteria</taxon>
        <taxon>Pseudomonadati</taxon>
        <taxon>Spirochaetota</taxon>
        <taxon>Spirochaetia</taxon>
        <taxon>Spirochaetales</taxon>
        <taxon>Breznakiellaceae</taxon>
        <taxon>Breznakiella</taxon>
    </lineage>
</organism>
<evidence type="ECO:0000256" key="6">
    <source>
        <dbReference type="ARBA" id="ARBA00023136"/>
    </source>
</evidence>
<dbReference type="Pfam" id="PF00528">
    <property type="entry name" value="BPD_transp_1"/>
    <property type="match status" value="1"/>
</dbReference>
<evidence type="ECO:0000259" key="8">
    <source>
        <dbReference type="PROSITE" id="PS50928"/>
    </source>
</evidence>
<keyword evidence="6 7" id="KW-0472">Membrane</keyword>
<evidence type="ECO:0000256" key="4">
    <source>
        <dbReference type="ARBA" id="ARBA00022692"/>
    </source>
</evidence>
<dbReference type="PANTHER" id="PTHR43005">
    <property type="entry name" value="BLR7065 PROTEIN"/>
    <property type="match status" value="1"/>
</dbReference>
<dbReference type="GO" id="GO:0005886">
    <property type="term" value="C:plasma membrane"/>
    <property type="evidence" value="ECO:0007669"/>
    <property type="project" value="UniProtKB-SubCell"/>
</dbReference>
<sequence length="306" mass="34826">MANRNISAGTVLPANRKRQILSNKELTGYIFIFPTVAILALLVVYPLLYGFYISFFKTNLIQRWDFVGLKYYIEAFTSSDFMQQLGTTVRFTFWVVLGHFSIGMILAVLLNRQFKGRTLFRIILLLPWLFPESVIALLFKWIFNPLYGIFTHFMEFIGVIDGPTSWLGTSGTAFPLVAAVCIWKGYPMIMLMILAGLQAIPADLYDAAKIDGASRSATFFKIVIPSLRPVLMVTLVLDTIWWFKHYTLVWVLTGGGPGNDTSIVSIAIYKEAFDNFEFGRAAAMSVIVFFICYILGYLYRRILDRE</sequence>
<evidence type="ECO:0000313" key="10">
    <source>
        <dbReference type="Proteomes" id="UP000595917"/>
    </source>
</evidence>
<evidence type="ECO:0000256" key="1">
    <source>
        <dbReference type="ARBA" id="ARBA00004651"/>
    </source>
</evidence>
<evidence type="ECO:0000256" key="7">
    <source>
        <dbReference type="RuleBase" id="RU363032"/>
    </source>
</evidence>
<reference evidence="9" key="1">
    <citation type="submission" date="2021-01" db="EMBL/GenBank/DDBJ databases">
        <title>Description of Breznakiella homolactica.</title>
        <authorList>
            <person name="Song Y."/>
            <person name="Brune A."/>
        </authorList>
    </citation>
    <scope>NUCLEOTIDE SEQUENCE</scope>
    <source>
        <strain evidence="9">RmG30</strain>
    </source>
</reference>
<dbReference type="PROSITE" id="PS50928">
    <property type="entry name" value="ABC_TM1"/>
    <property type="match status" value="1"/>
</dbReference>
<keyword evidence="4 7" id="KW-0812">Transmembrane</keyword>
<dbReference type="CDD" id="cd06261">
    <property type="entry name" value="TM_PBP2"/>
    <property type="match status" value="1"/>
</dbReference>
<keyword evidence="5 7" id="KW-1133">Transmembrane helix</keyword>
<evidence type="ECO:0000256" key="2">
    <source>
        <dbReference type="ARBA" id="ARBA00022448"/>
    </source>
</evidence>
<dbReference type="RefSeq" id="WP_215627466.1">
    <property type="nucleotide sequence ID" value="NZ_CP067089.2"/>
</dbReference>
<feature type="transmembrane region" description="Helical" evidence="7">
    <location>
        <begin position="173"/>
        <end position="197"/>
    </location>
</feature>
<dbReference type="KEGG" id="bhc:JFL75_04370"/>
<keyword evidence="3" id="KW-1003">Cell membrane</keyword>
<dbReference type="AlphaFoldDB" id="A0A7T7XPT5"/>
<dbReference type="PANTHER" id="PTHR43005:SF1">
    <property type="entry name" value="SPERMIDINE_PUTRESCINE TRANSPORT SYSTEM PERMEASE PROTEIN"/>
    <property type="match status" value="1"/>
</dbReference>
<gene>
    <name evidence="9" type="ORF">JFL75_04370</name>
</gene>
<accession>A0A7T7XPT5</accession>
<evidence type="ECO:0000256" key="5">
    <source>
        <dbReference type="ARBA" id="ARBA00022989"/>
    </source>
</evidence>
<evidence type="ECO:0000313" key="9">
    <source>
        <dbReference type="EMBL" id="QQO10162.1"/>
    </source>
</evidence>
<keyword evidence="10" id="KW-1185">Reference proteome</keyword>
<dbReference type="GO" id="GO:0055085">
    <property type="term" value="P:transmembrane transport"/>
    <property type="evidence" value="ECO:0007669"/>
    <property type="project" value="InterPro"/>
</dbReference>
<dbReference type="EMBL" id="CP067089">
    <property type="protein sequence ID" value="QQO10162.1"/>
    <property type="molecule type" value="Genomic_DNA"/>
</dbReference>
<evidence type="ECO:0000256" key="3">
    <source>
        <dbReference type="ARBA" id="ARBA00022475"/>
    </source>
</evidence>
<comment type="subcellular location">
    <subcellularLocation>
        <location evidence="1 7">Cell membrane</location>
        <topology evidence="1 7">Multi-pass membrane protein</topology>
    </subcellularLocation>
</comment>
<feature type="domain" description="ABC transmembrane type-1" evidence="8">
    <location>
        <begin position="85"/>
        <end position="299"/>
    </location>
</feature>
<name>A0A7T7XPT5_9SPIR</name>
<keyword evidence="2 7" id="KW-0813">Transport</keyword>
<protein>
    <submittedName>
        <fullName evidence="9">Sugar ABC transporter permease</fullName>
    </submittedName>
</protein>
<feature type="transmembrane region" description="Helical" evidence="7">
    <location>
        <begin position="91"/>
        <end position="110"/>
    </location>
</feature>
<dbReference type="Gene3D" id="1.10.3720.10">
    <property type="entry name" value="MetI-like"/>
    <property type="match status" value="1"/>
</dbReference>
<dbReference type="InterPro" id="IPR035906">
    <property type="entry name" value="MetI-like_sf"/>
</dbReference>
<comment type="similarity">
    <text evidence="7">Belongs to the binding-protein-dependent transport system permease family.</text>
</comment>
<dbReference type="SUPFAM" id="SSF161098">
    <property type="entry name" value="MetI-like"/>
    <property type="match status" value="1"/>
</dbReference>
<dbReference type="Proteomes" id="UP000595917">
    <property type="component" value="Chromosome"/>
</dbReference>
<dbReference type="InterPro" id="IPR000515">
    <property type="entry name" value="MetI-like"/>
</dbReference>
<feature type="transmembrane region" description="Helical" evidence="7">
    <location>
        <begin position="26"/>
        <end position="48"/>
    </location>
</feature>
<feature type="transmembrane region" description="Helical" evidence="7">
    <location>
        <begin position="218"/>
        <end position="243"/>
    </location>
</feature>
<proteinExistence type="inferred from homology"/>
<feature type="transmembrane region" description="Helical" evidence="7">
    <location>
        <begin position="122"/>
        <end position="143"/>
    </location>
</feature>